<dbReference type="AlphaFoldDB" id="A0A9Q3CK51"/>
<proteinExistence type="predicted"/>
<gene>
    <name evidence="2" type="ORF">O181_026271</name>
</gene>
<evidence type="ECO:0000313" key="2">
    <source>
        <dbReference type="EMBL" id="MBW0486556.1"/>
    </source>
</evidence>
<sequence length="151" mass="16790">MQSYRLFSLHIEQNPPNHLRQDSPAPCMPCKETLWQLTLGPSGTQWLEDLFHGKKKDIPLLILTLPPFLEPSQYNEPPIPGQSQSSKSQVPSHEDALACEPEPEVAPMQSMEDCFCDDKPIGAPPISPKNPMASSPQSQPPLIPTMRLGRN</sequence>
<protein>
    <submittedName>
        <fullName evidence="2">Uncharacterized protein</fullName>
    </submittedName>
</protein>
<reference evidence="2" key="1">
    <citation type="submission" date="2021-03" db="EMBL/GenBank/DDBJ databases">
        <title>Draft genome sequence of rust myrtle Austropuccinia psidii MF-1, a brazilian biotype.</title>
        <authorList>
            <person name="Quecine M.C."/>
            <person name="Pachon D.M.R."/>
            <person name="Bonatelli M.L."/>
            <person name="Correr F.H."/>
            <person name="Franceschini L.M."/>
            <person name="Leite T.F."/>
            <person name="Margarido G.R.A."/>
            <person name="Almeida C.A."/>
            <person name="Ferrarezi J.A."/>
            <person name="Labate C.A."/>
        </authorList>
    </citation>
    <scope>NUCLEOTIDE SEQUENCE</scope>
    <source>
        <strain evidence="2">MF-1</strain>
    </source>
</reference>
<evidence type="ECO:0000256" key="1">
    <source>
        <dbReference type="SAM" id="MobiDB-lite"/>
    </source>
</evidence>
<dbReference type="EMBL" id="AVOT02008711">
    <property type="protein sequence ID" value="MBW0486556.1"/>
    <property type="molecule type" value="Genomic_DNA"/>
</dbReference>
<feature type="compositionally biased region" description="Polar residues" evidence="1">
    <location>
        <begin position="81"/>
        <end position="91"/>
    </location>
</feature>
<keyword evidence="3" id="KW-1185">Reference proteome</keyword>
<evidence type="ECO:0000313" key="3">
    <source>
        <dbReference type="Proteomes" id="UP000765509"/>
    </source>
</evidence>
<feature type="region of interest" description="Disordered" evidence="1">
    <location>
        <begin position="71"/>
        <end position="151"/>
    </location>
</feature>
<accession>A0A9Q3CK51</accession>
<name>A0A9Q3CK51_9BASI</name>
<organism evidence="2 3">
    <name type="scientific">Austropuccinia psidii MF-1</name>
    <dbReference type="NCBI Taxonomy" id="1389203"/>
    <lineage>
        <taxon>Eukaryota</taxon>
        <taxon>Fungi</taxon>
        <taxon>Dikarya</taxon>
        <taxon>Basidiomycota</taxon>
        <taxon>Pucciniomycotina</taxon>
        <taxon>Pucciniomycetes</taxon>
        <taxon>Pucciniales</taxon>
        <taxon>Sphaerophragmiaceae</taxon>
        <taxon>Austropuccinia</taxon>
    </lineage>
</organism>
<dbReference type="Proteomes" id="UP000765509">
    <property type="component" value="Unassembled WGS sequence"/>
</dbReference>
<comment type="caution">
    <text evidence="2">The sequence shown here is derived from an EMBL/GenBank/DDBJ whole genome shotgun (WGS) entry which is preliminary data.</text>
</comment>